<comment type="caution">
    <text evidence="2">The sequence shown here is derived from an EMBL/GenBank/DDBJ whole genome shotgun (WGS) entry which is preliminary data.</text>
</comment>
<proteinExistence type="predicted"/>
<dbReference type="EMBL" id="JBHFFA010000008">
    <property type="protein sequence ID" value="KAL2610003.1"/>
    <property type="molecule type" value="Genomic_DNA"/>
</dbReference>
<evidence type="ECO:0000256" key="1">
    <source>
        <dbReference type="SAM" id="MobiDB-lite"/>
    </source>
</evidence>
<dbReference type="Proteomes" id="UP001605036">
    <property type="component" value="Unassembled WGS sequence"/>
</dbReference>
<organism evidence="2 3">
    <name type="scientific">Riccia fluitans</name>
    <dbReference type="NCBI Taxonomy" id="41844"/>
    <lineage>
        <taxon>Eukaryota</taxon>
        <taxon>Viridiplantae</taxon>
        <taxon>Streptophyta</taxon>
        <taxon>Embryophyta</taxon>
        <taxon>Marchantiophyta</taxon>
        <taxon>Marchantiopsida</taxon>
        <taxon>Marchantiidae</taxon>
        <taxon>Marchantiales</taxon>
        <taxon>Ricciaceae</taxon>
        <taxon>Riccia</taxon>
    </lineage>
</organism>
<evidence type="ECO:0000313" key="2">
    <source>
        <dbReference type="EMBL" id="KAL2610003.1"/>
    </source>
</evidence>
<keyword evidence="3" id="KW-1185">Reference proteome</keyword>
<name>A0ABD1XR51_9MARC</name>
<feature type="region of interest" description="Disordered" evidence="1">
    <location>
        <begin position="1"/>
        <end position="32"/>
    </location>
</feature>
<protein>
    <submittedName>
        <fullName evidence="2">Uncharacterized protein</fullName>
    </submittedName>
</protein>
<dbReference type="AlphaFoldDB" id="A0ABD1XR51"/>
<reference evidence="2 3" key="1">
    <citation type="submission" date="2024-09" db="EMBL/GenBank/DDBJ databases">
        <title>Chromosome-scale assembly of Riccia fluitans.</title>
        <authorList>
            <person name="Paukszto L."/>
            <person name="Sawicki J."/>
            <person name="Karawczyk K."/>
            <person name="Piernik-Szablinska J."/>
            <person name="Szczecinska M."/>
            <person name="Mazdziarz M."/>
        </authorList>
    </citation>
    <scope>NUCLEOTIDE SEQUENCE [LARGE SCALE GENOMIC DNA]</scope>
    <source>
        <strain evidence="2">Rf_01</strain>
        <tissue evidence="2">Aerial parts of the thallus</tissue>
    </source>
</reference>
<feature type="compositionally biased region" description="Polar residues" evidence="1">
    <location>
        <begin position="12"/>
        <end position="27"/>
    </location>
</feature>
<evidence type="ECO:0000313" key="3">
    <source>
        <dbReference type="Proteomes" id="UP001605036"/>
    </source>
</evidence>
<gene>
    <name evidence="2" type="ORF">R1flu_028576</name>
</gene>
<accession>A0ABD1XR51</accession>
<feature type="compositionally biased region" description="Low complexity" evidence="1">
    <location>
        <begin position="1"/>
        <end position="11"/>
    </location>
</feature>
<sequence length="95" mass="10317">MPPSSSSHCSSTQALNDENPITGNTDHYGTVEPDLLPVANNISIPQKANGCPKSSQLRVIPKDNHMQGMLPKWESLKIDQGTAYHLLGLKLVLLI</sequence>